<dbReference type="Proteomes" id="UP001222325">
    <property type="component" value="Unassembled WGS sequence"/>
</dbReference>
<comment type="caution">
    <text evidence="2">The sequence shown here is derived from an EMBL/GenBank/DDBJ whole genome shotgun (WGS) entry which is preliminary data.</text>
</comment>
<reference evidence="2" key="1">
    <citation type="submission" date="2023-03" db="EMBL/GenBank/DDBJ databases">
        <title>Massive genome expansion in bonnet fungi (Mycena s.s.) driven by repeated elements and novel gene families across ecological guilds.</title>
        <authorList>
            <consortium name="Lawrence Berkeley National Laboratory"/>
            <person name="Harder C.B."/>
            <person name="Miyauchi S."/>
            <person name="Viragh M."/>
            <person name="Kuo A."/>
            <person name="Thoen E."/>
            <person name="Andreopoulos B."/>
            <person name="Lu D."/>
            <person name="Skrede I."/>
            <person name="Drula E."/>
            <person name="Henrissat B."/>
            <person name="Morin E."/>
            <person name="Kohler A."/>
            <person name="Barry K."/>
            <person name="LaButti K."/>
            <person name="Morin E."/>
            <person name="Salamov A."/>
            <person name="Lipzen A."/>
            <person name="Mereny Z."/>
            <person name="Hegedus B."/>
            <person name="Baldrian P."/>
            <person name="Stursova M."/>
            <person name="Weitz H."/>
            <person name="Taylor A."/>
            <person name="Grigoriev I.V."/>
            <person name="Nagy L.G."/>
            <person name="Martin F."/>
            <person name="Kauserud H."/>
        </authorList>
    </citation>
    <scope>NUCLEOTIDE SEQUENCE</scope>
    <source>
        <strain evidence="2">CBHHK173m</strain>
    </source>
</reference>
<sequence length="180" mass="19794">MHWPVTKGLFRCALLATPFTRRQSQPACVPDAQGRETRLVRSRRWTAHIYSWLVCRYVSGTEGGEEKERRTRYGCQTARGEGMRTRTIGLFWCARLASPFTRRQNQPAKPQSKSDYALDGGSAAWLPGWTQAAAGWKSPSLAGGRSSSGDQSRAPPNDLKSQQTPGGRTLSPVGNLEGGE</sequence>
<dbReference type="AlphaFoldDB" id="A0AAD6UGW9"/>
<evidence type="ECO:0000313" key="2">
    <source>
        <dbReference type="EMBL" id="KAJ7103096.1"/>
    </source>
</evidence>
<name>A0AAD6UGW9_9AGAR</name>
<keyword evidence="3" id="KW-1185">Reference proteome</keyword>
<organism evidence="2 3">
    <name type="scientific">Mycena belliarum</name>
    <dbReference type="NCBI Taxonomy" id="1033014"/>
    <lineage>
        <taxon>Eukaryota</taxon>
        <taxon>Fungi</taxon>
        <taxon>Dikarya</taxon>
        <taxon>Basidiomycota</taxon>
        <taxon>Agaricomycotina</taxon>
        <taxon>Agaricomycetes</taxon>
        <taxon>Agaricomycetidae</taxon>
        <taxon>Agaricales</taxon>
        <taxon>Marasmiineae</taxon>
        <taxon>Mycenaceae</taxon>
        <taxon>Mycena</taxon>
    </lineage>
</organism>
<evidence type="ECO:0000313" key="3">
    <source>
        <dbReference type="Proteomes" id="UP001222325"/>
    </source>
</evidence>
<protein>
    <submittedName>
        <fullName evidence="2">Uncharacterized protein</fullName>
    </submittedName>
</protein>
<gene>
    <name evidence="2" type="ORF">B0H15DRAFT_810925</name>
</gene>
<accession>A0AAD6UGW9</accession>
<dbReference type="EMBL" id="JARJCN010000002">
    <property type="protein sequence ID" value="KAJ7103096.1"/>
    <property type="molecule type" value="Genomic_DNA"/>
</dbReference>
<evidence type="ECO:0000256" key="1">
    <source>
        <dbReference type="SAM" id="MobiDB-lite"/>
    </source>
</evidence>
<feature type="region of interest" description="Disordered" evidence="1">
    <location>
        <begin position="136"/>
        <end position="180"/>
    </location>
</feature>
<proteinExistence type="predicted"/>